<name>A0AAN6PYX6_9PEZI</name>
<dbReference type="Proteomes" id="UP001305647">
    <property type="component" value="Unassembled WGS sequence"/>
</dbReference>
<protein>
    <submittedName>
        <fullName evidence="2">Uncharacterized protein</fullName>
    </submittedName>
</protein>
<comment type="caution">
    <text evidence="2">The sequence shown here is derived from an EMBL/GenBank/DDBJ whole genome shotgun (WGS) entry which is preliminary data.</text>
</comment>
<evidence type="ECO:0000313" key="2">
    <source>
        <dbReference type="EMBL" id="KAK4100517.1"/>
    </source>
</evidence>
<proteinExistence type="predicted"/>
<sequence>MIALQPVHTAHPRGPGFHPSTPDSSSTRIPQPSLASTPPPAVALVTGTGVAARVEPVSPVPSTLCTSASDLTWTRDNPIPGRWGSGRPTTALGTIRQTSNDPSNVRLSALAVSSKLAGDGNPNNSLSLAISYMGWAVLADGVFFLSLVKRRHTPNLLPRSS</sequence>
<dbReference type="EMBL" id="MU863640">
    <property type="protein sequence ID" value="KAK4100517.1"/>
    <property type="molecule type" value="Genomic_DNA"/>
</dbReference>
<evidence type="ECO:0000256" key="1">
    <source>
        <dbReference type="SAM" id="MobiDB-lite"/>
    </source>
</evidence>
<reference evidence="2" key="2">
    <citation type="submission" date="2023-05" db="EMBL/GenBank/DDBJ databases">
        <authorList>
            <consortium name="Lawrence Berkeley National Laboratory"/>
            <person name="Steindorff A."/>
            <person name="Hensen N."/>
            <person name="Bonometti L."/>
            <person name="Westerberg I."/>
            <person name="Brannstrom I.O."/>
            <person name="Guillou S."/>
            <person name="Cros-Aarteil S."/>
            <person name="Calhoun S."/>
            <person name="Haridas S."/>
            <person name="Kuo A."/>
            <person name="Mondo S."/>
            <person name="Pangilinan J."/>
            <person name="Riley R."/>
            <person name="Labutti K."/>
            <person name="Andreopoulos B."/>
            <person name="Lipzen A."/>
            <person name="Chen C."/>
            <person name="Yanf M."/>
            <person name="Daum C."/>
            <person name="Ng V."/>
            <person name="Clum A."/>
            <person name="Ohm R."/>
            <person name="Martin F."/>
            <person name="Silar P."/>
            <person name="Natvig D."/>
            <person name="Lalanne C."/>
            <person name="Gautier V."/>
            <person name="Ament-Velasquez S.L."/>
            <person name="Kruys A."/>
            <person name="Hutchinson M.I."/>
            <person name="Powell A.J."/>
            <person name="Barry K."/>
            <person name="Miller A.N."/>
            <person name="Grigoriev I.V."/>
            <person name="Debuchy R."/>
            <person name="Gladieux P."/>
            <person name="Thoren M.H."/>
            <person name="Johannesson H."/>
        </authorList>
    </citation>
    <scope>NUCLEOTIDE SEQUENCE</scope>
    <source>
        <strain evidence="2">CBS 757.83</strain>
    </source>
</reference>
<reference evidence="2" key="1">
    <citation type="journal article" date="2023" name="Mol. Phylogenet. Evol.">
        <title>Genome-scale phylogeny and comparative genomics of the fungal order Sordariales.</title>
        <authorList>
            <person name="Hensen N."/>
            <person name="Bonometti L."/>
            <person name="Westerberg I."/>
            <person name="Brannstrom I.O."/>
            <person name="Guillou S."/>
            <person name="Cros-Aarteil S."/>
            <person name="Calhoun S."/>
            <person name="Haridas S."/>
            <person name="Kuo A."/>
            <person name="Mondo S."/>
            <person name="Pangilinan J."/>
            <person name="Riley R."/>
            <person name="LaButti K."/>
            <person name="Andreopoulos B."/>
            <person name="Lipzen A."/>
            <person name="Chen C."/>
            <person name="Yan M."/>
            <person name="Daum C."/>
            <person name="Ng V."/>
            <person name="Clum A."/>
            <person name="Steindorff A."/>
            <person name="Ohm R.A."/>
            <person name="Martin F."/>
            <person name="Silar P."/>
            <person name="Natvig D.O."/>
            <person name="Lalanne C."/>
            <person name="Gautier V."/>
            <person name="Ament-Velasquez S.L."/>
            <person name="Kruys A."/>
            <person name="Hutchinson M.I."/>
            <person name="Powell A.J."/>
            <person name="Barry K."/>
            <person name="Miller A.N."/>
            <person name="Grigoriev I.V."/>
            <person name="Debuchy R."/>
            <person name="Gladieux P."/>
            <person name="Hiltunen Thoren M."/>
            <person name="Johannesson H."/>
        </authorList>
    </citation>
    <scope>NUCLEOTIDE SEQUENCE</scope>
    <source>
        <strain evidence="2">CBS 757.83</strain>
    </source>
</reference>
<dbReference type="AlphaFoldDB" id="A0AAN6PYX6"/>
<evidence type="ECO:0000313" key="3">
    <source>
        <dbReference type="Proteomes" id="UP001305647"/>
    </source>
</evidence>
<accession>A0AAN6PYX6</accession>
<organism evidence="2 3">
    <name type="scientific">Parathielavia hyrcaniae</name>
    <dbReference type="NCBI Taxonomy" id="113614"/>
    <lineage>
        <taxon>Eukaryota</taxon>
        <taxon>Fungi</taxon>
        <taxon>Dikarya</taxon>
        <taxon>Ascomycota</taxon>
        <taxon>Pezizomycotina</taxon>
        <taxon>Sordariomycetes</taxon>
        <taxon>Sordariomycetidae</taxon>
        <taxon>Sordariales</taxon>
        <taxon>Chaetomiaceae</taxon>
        <taxon>Parathielavia</taxon>
    </lineage>
</organism>
<feature type="region of interest" description="Disordered" evidence="1">
    <location>
        <begin position="1"/>
        <end position="40"/>
    </location>
</feature>
<feature type="compositionally biased region" description="Polar residues" evidence="1">
    <location>
        <begin position="21"/>
        <end position="36"/>
    </location>
</feature>
<gene>
    <name evidence="2" type="ORF">N658DRAFT_97277</name>
</gene>
<keyword evidence="3" id="KW-1185">Reference proteome</keyword>